<gene>
    <name evidence="1" type="ORF">OWV82_011432</name>
</gene>
<comment type="caution">
    <text evidence="1">The sequence shown here is derived from an EMBL/GenBank/DDBJ whole genome shotgun (WGS) entry which is preliminary data.</text>
</comment>
<dbReference type="Proteomes" id="UP001164539">
    <property type="component" value="Chromosome 6"/>
</dbReference>
<reference evidence="1 2" key="1">
    <citation type="journal article" date="2023" name="Science">
        <title>Complex scaffold remodeling in plant triterpene biosynthesis.</title>
        <authorList>
            <person name="De La Pena R."/>
            <person name="Hodgson H."/>
            <person name="Liu J.C."/>
            <person name="Stephenson M.J."/>
            <person name="Martin A.C."/>
            <person name="Owen C."/>
            <person name="Harkess A."/>
            <person name="Leebens-Mack J."/>
            <person name="Jimenez L.E."/>
            <person name="Osbourn A."/>
            <person name="Sattely E.S."/>
        </authorList>
    </citation>
    <scope>NUCLEOTIDE SEQUENCE [LARGE SCALE GENOMIC DNA]</scope>
    <source>
        <strain evidence="2">cv. JPN11</strain>
        <tissue evidence="1">Leaf</tissue>
    </source>
</reference>
<name>A0ACC1XZM0_MELAZ</name>
<organism evidence="1 2">
    <name type="scientific">Melia azedarach</name>
    <name type="common">Chinaberry tree</name>
    <dbReference type="NCBI Taxonomy" id="155640"/>
    <lineage>
        <taxon>Eukaryota</taxon>
        <taxon>Viridiplantae</taxon>
        <taxon>Streptophyta</taxon>
        <taxon>Embryophyta</taxon>
        <taxon>Tracheophyta</taxon>
        <taxon>Spermatophyta</taxon>
        <taxon>Magnoliopsida</taxon>
        <taxon>eudicotyledons</taxon>
        <taxon>Gunneridae</taxon>
        <taxon>Pentapetalae</taxon>
        <taxon>rosids</taxon>
        <taxon>malvids</taxon>
        <taxon>Sapindales</taxon>
        <taxon>Meliaceae</taxon>
        <taxon>Melia</taxon>
    </lineage>
</organism>
<protein>
    <submittedName>
        <fullName evidence="1">B3 domain-containing transcription factor VRN1-like</fullName>
    </submittedName>
</protein>
<accession>A0ACC1XZM0</accession>
<sequence length="572" mass="65551">MAFGKRVEPNEPSSLPETPLHFFKVVLPSTLKDKKLRIPQKFVRKFGHDLSDAATLLVPNGSCWRVGLKKDGRNIWFCDGWHKFVESHSISSGYFLFFKYEKNSSFHVVICDFTACEINYPCKYEESENVKHNSEFQNDMEKEDSDQIIGAATPNQSLRSLKSKHFAKRPTKVAFSKRNSSKAHQNRAKHGLGSAQRFRRNRPSAASPKNSKVKHKCKAQTKKYKMEEFVEIKESADDNEYDLSALLGEMGICITRRHRRLSAEESETIVSIAKSLKLKNPSFMLMLLSNEICRGHVYVPAKFAKKFFSRNARYIKLQASNGRELSIQICWRPKGGLFLTRGWAEFSNAKNLKEGDICIFELIRRKDVLLKFSVFQDPQNQANDTFGSAQQNKRKRQSAASPGISNIKHKHEPRSKKYKIEEPVEIYESDGDKEYDLFALLGEKGIYIKKRCNLLSTEESKRAINVARSLKPKHPSFMVILRSSSIDDCLVYVPLTFANKFLGRDAKSIKVQASNETESWCIQISWRPYMGFLLTKGWAEFSKDKNLKEGDICIFELISQEDVLLKLSVFSG</sequence>
<proteinExistence type="predicted"/>
<evidence type="ECO:0000313" key="1">
    <source>
        <dbReference type="EMBL" id="KAJ4716408.1"/>
    </source>
</evidence>
<dbReference type="EMBL" id="CM051399">
    <property type="protein sequence ID" value="KAJ4716408.1"/>
    <property type="molecule type" value="Genomic_DNA"/>
</dbReference>
<evidence type="ECO:0000313" key="2">
    <source>
        <dbReference type="Proteomes" id="UP001164539"/>
    </source>
</evidence>
<keyword evidence="2" id="KW-1185">Reference proteome</keyword>